<dbReference type="EMBL" id="BSFH01000083">
    <property type="protein sequence ID" value="GLK65329.1"/>
    <property type="molecule type" value="Genomic_DNA"/>
</dbReference>
<sequence>MNTTTPTLDQIEELAAQYPSRFTNINQTLQSLRHARGATSGPQEATAAAHYQDYLKNGGIPIGPNGSMPPRTDMLDQQFGSASCNCGAASPCCLTGLTFSCSHGSLRMSLPLEESDAKEPILTLITDKQGSPNNHDKITITPDLKPSGATCRMSDKAPVLRITGTYTGDMKLSAPVSWNVTYHDASHLGTTSFGRFASALKYSLFDDISGLAKFLELEVLSCARRSELNSIVHVYPRLEWGAEAFSFEIKATFLSNFTFLPGVTLAGEVSGTFHTDTFKVGAEFSTDDKPMEHSKSMIPFLDRILTRMQSLTGQASGHKSGSETRSKIEVTHKFEFGKSTFKLLEHPSDRTLIGIDSEVNIGYAPLLGIKCEIDVIDLVLTAAQGFPPAAGFARALQKARDAAATGYGDKDSAVQASAHVALKLAAEGTVGGGVSIKRSPADTTWQGSGKVEGKIAFSLTGVARAEGRIYVVEGSFAADSSAITDVTATLSTLTTAESAAAKGAKFKTKIEWGGIKVKYKAVGRAGWSFGNSSFERAGELIVQNEDTWYENTY</sequence>
<comment type="caution">
    <text evidence="1">The sequence shown here is derived from an EMBL/GenBank/DDBJ whole genome shotgun (WGS) entry which is preliminary data.</text>
</comment>
<evidence type="ECO:0000313" key="2">
    <source>
        <dbReference type="Proteomes" id="UP001143349"/>
    </source>
</evidence>
<evidence type="ECO:0000313" key="1">
    <source>
        <dbReference type="EMBL" id="GLK65329.1"/>
    </source>
</evidence>
<dbReference type="Proteomes" id="UP001143349">
    <property type="component" value="Unassembled WGS sequence"/>
</dbReference>
<dbReference type="AlphaFoldDB" id="A0AAD3P1B4"/>
<organism evidence="1 2">
    <name type="scientific">Paracoccus kondratievae</name>
    <dbReference type="NCBI Taxonomy" id="135740"/>
    <lineage>
        <taxon>Bacteria</taxon>
        <taxon>Pseudomonadati</taxon>
        <taxon>Pseudomonadota</taxon>
        <taxon>Alphaproteobacteria</taxon>
        <taxon>Rhodobacterales</taxon>
        <taxon>Paracoccaceae</taxon>
        <taxon>Paracoccus</taxon>
    </lineage>
</organism>
<proteinExistence type="predicted"/>
<name>A0AAD3P1B4_9RHOB</name>
<reference evidence="1" key="1">
    <citation type="journal article" date="2014" name="Int. J. Syst. Evol. Microbiol.">
        <title>Complete genome sequence of Corynebacterium casei LMG S-19264T (=DSM 44701T), isolated from a smear-ripened cheese.</title>
        <authorList>
            <consortium name="US DOE Joint Genome Institute (JGI-PGF)"/>
            <person name="Walter F."/>
            <person name="Albersmeier A."/>
            <person name="Kalinowski J."/>
            <person name="Ruckert C."/>
        </authorList>
    </citation>
    <scope>NUCLEOTIDE SEQUENCE</scope>
    <source>
        <strain evidence="1">VKM B-2222</strain>
    </source>
</reference>
<reference evidence="1" key="2">
    <citation type="submission" date="2023-01" db="EMBL/GenBank/DDBJ databases">
        <authorList>
            <person name="Sun Q."/>
            <person name="Evtushenko L."/>
        </authorList>
    </citation>
    <scope>NUCLEOTIDE SEQUENCE</scope>
    <source>
        <strain evidence="1">VKM B-2222</strain>
    </source>
</reference>
<dbReference type="RefSeq" id="WP_271180064.1">
    <property type="nucleotide sequence ID" value="NZ_BSFH01000083.1"/>
</dbReference>
<protein>
    <submittedName>
        <fullName evidence="1">Uncharacterized protein</fullName>
    </submittedName>
</protein>
<keyword evidence="2" id="KW-1185">Reference proteome</keyword>
<gene>
    <name evidence="1" type="ORF">GCM10017635_28030</name>
</gene>
<accession>A0AAD3P1B4</accession>